<dbReference type="PANTHER" id="PTHR21398">
    <property type="entry name" value="AGAP007094-PA"/>
    <property type="match status" value="1"/>
</dbReference>
<feature type="non-terminal residue" evidence="2">
    <location>
        <position position="198"/>
    </location>
</feature>
<name>A0A8J9VF16_9NEOP</name>
<dbReference type="Proteomes" id="UP000838878">
    <property type="component" value="Chromosome 12"/>
</dbReference>
<keyword evidence="1" id="KW-0472">Membrane</keyword>
<protein>
    <submittedName>
        <fullName evidence="2">Uncharacterized protein</fullName>
    </submittedName>
</protein>
<evidence type="ECO:0000256" key="1">
    <source>
        <dbReference type="SAM" id="Phobius"/>
    </source>
</evidence>
<feature type="transmembrane region" description="Helical" evidence="1">
    <location>
        <begin position="6"/>
        <end position="24"/>
    </location>
</feature>
<dbReference type="SMART" id="SM00718">
    <property type="entry name" value="DM4_12"/>
    <property type="match status" value="1"/>
</dbReference>
<reference evidence="2" key="1">
    <citation type="submission" date="2021-12" db="EMBL/GenBank/DDBJ databases">
        <authorList>
            <person name="Martin H S."/>
        </authorList>
    </citation>
    <scope>NUCLEOTIDE SEQUENCE</scope>
</reference>
<evidence type="ECO:0000313" key="3">
    <source>
        <dbReference type="Proteomes" id="UP000838878"/>
    </source>
</evidence>
<evidence type="ECO:0000313" key="2">
    <source>
        <dbReference type="EMBL" id="CAH0718165.1"/>
    </source>
</evidence>
<keyword evidence="1" id="KW-1133">Transmembrane helix</keyword>
<dbReference type="AlphaFoldDB" id="A0A8J9VF16"/>
<organism evidence="2 3">
    <name type="scientific">Brenthis ino</name>
    <name type="common">lesser marbled fritillary</name>
    <dbReference type="NCBI Taxonomy" id="405034"/>
    <lineage>
        <taxon>Eukaryota</taxon>
        <taxon>Metazoa</taxon>
        <taxon>Ecdysozoa</taxon>
        <taxon>Arthropoda</taxon>
        <taxon>Hexapoda</taxon>
        <taxon>Insecta</taxon>
        <taxon>Pterygota</taxon>
        <taxon>Neoptera</taxon>
        <taxon>Endopterygota</taxon>
        <taxon>Lepidoptera</taxon>
        <taxon>Glossata</taxon>
        <taxon>Ditrysia</taxon>
        <taxon>Papilionoidea</taxon>
        <taxon>Nymphalidae</taxon>
        <taxon>Heliconiinae</taxon>
        <taxon>Argynnini</taxon>
        <taxon>Brenthis</taxon>
    </lineage>
</organism>
<dbReference type="PANTHER" id="PTHR21398:SF22">
    <property type="entry name" value="IP12060P-RELATED"/>
    <property type="match status" value="1"/>
</dbReference>
<proteinExistence type="predicted"/>
<dbReference type="EMBL" id="OV170232">
    <property type="protein sequence ID" value="CAH0718165.1"/>
    <property type="molecule type" value="Genomic_DNA"/>
</dbReference>
<sequence length="198" mass="22910">MENIMTINYLYMFYILYAILYTQLNAEKRQRRYLLFTPSTQWGVFVTVSIPLPHPETLVSVAWFFEANYYNVANASYFEPLLGDVEIGSVRRHRSVQDTTHILTRQGAYIFLESMLKKHGYPGRPCLLRAICENSSQFLHNGVLGDLLHLVLTPSSSLEEEIEDCYYEAEYWGLEGKCDYYKHSCPKNPIDSISINIG</sequence>
<dbReference type="OrthoDB" id="7526931at2759"/>
<keyword evidence="1" id="KW-0812">Transmembrane</keyword>
<keyword evidence="3" id="KW-1185">Reference proteome</keyword>
<dbReference type="InterPro" id="IPR006631">
    <property type="entry name" value="DM4_12"/>
</dbReference>
<dbReference type="Pfam" id="PF07841">
    <property type="entry name" value="DM4_12"/>
    <property type="match status" value="1"/>
</dbReference>
<accession>A0A8J9VF16</accession>
<gene>
    <name evidence="2" type="ORF">BINO364_LOCUS4693</name>
</gene>